<organism evidence="1 2">
    <name type="scientific">Kribbella caucasensis</name>
    <dbReference type="NCBI Taxonomy" id="2512215"/>
    <lineage>
        <taxon>Bacteria</taxon>
        <taxon>Bacillati</taxon>
        <taxon>Actinomycetota</taxon>
        <taxon>Actinomycetes</taxon>
        <taxon>Propionibacteriales</taxon>
        <taxon>Kribbellaceae</taxon>
        <taxon>Kribbella</taxon>
    </lineage>
</organism>
<reference evidence="1 2" key="1">
    <citation type="submission" date="2019-03" db="EMBL/GenBank/DDBJ databases">
        <title>Genomic Encyclopedia of Type Strains, Phase III (KMG-III): the genomes of soil and plant-associated and newly described type strains.</title>
        <authorList>
            <person name="Whitman W."/>
        </authorList>
    </citation>
    <scope>NUCLEOTIDE SEQUENCE [LARGE SCALE GENOMIC DNA]</scope>
    <source>
        <strain evidence="1 2">VKM Ac-2527</strain>
    </source>
</reference>
<comment type="caution">
    <text evidence="1">The sequence shown here is derived from an EMBL/GenBank/DDBJ whole genome shotgun (WGS) entry which is preliminary data.</text>
</comment>
<dbReference type="EMBL" id="SNWQ01000033">
    <property type="protein sequence ID" value="TDO33207.1"/>
    <property type="molecule type" value="Genomic_DNA"/>
</dbReference>
<name>A0A4R6JCX3_9ACTN</name>
<proteinExistence type="predicted"/>
<dbReference type="AlphaFoldDB" id="A0A4R6JCX3"/>
<evidence type="ECO:0000313" key="2">
    <source>
        <dbReference type="Proteomes" id="UP000295388"/>
    </source>
</evidence>
<gene>
    <name evidence="1" type="ORF">EV643_1335</name>
</gene>
<sequence>MPGVSSVDVQDRVGESAAVHFDVLRRALPRSSRSGYGSAMVRVPNSTTVMSTLPGGKLYVCEPLTGDLRAGMRLAGDLRDVVFDDGETNGASEAWALATFGLCRIDVESLTRTGDNVRRGIGKYQGRMVSLSETVLGISAYHGRSMLLVSRRDGTVIQRLRMGAPELVYALGDGRHRCWSPYHAVATDLDVRAQRCVARHPLPYGKGPILAGDQVVVLCGERQDTPFPNVWNIDPTHVVAFDAGTLTPVWSAAAPEQSIEVLGRDSSGRIVIASRHAISVLNSVALEVEGTYDHHSDLGGALLIPEHNCVVVRDPVHLADSYSVVRWQ</sequence>
<evidence type="ECO:0000313" key="1">
    <source>
        <dbReference type="EMBL" id="TDO33207.1"/>
    </source>
</evidence>
<dbReference type="Proteomes" id="UP000295388">
    <property type="component" value="Unassembled WGS sequence"/>
</dbReference>
<accession>A0A4R6JCX3</accession>
<keyword evidence="2" id="KW-1185">Reference proteome</keyword>
<protein>
    <submittedName>
        <fullName evidence="1">Uncharacterized protein</fullName>
    </submittedName>
</protein>